<proteinExistence type="predicted"/>
<comment type="caution">
    <text evidence="1">The sequence shown here is derived from an EMBL/GenBank/DDBJ whole genome shotgun (WGS) entry which is preliminary data.</text>
</comment>
<accession>A0A9N8EKS2</accession>
<gene>
    <name evidence="1" type="ORF">SEMRO_1245_G255710.1</name>
</gene>
<keyword evidence="2" id="KW-1185">Reference proteome</keyword>
<evidence type="ECO:0000313" key="2">
    <source>
        <dbReference type="Proteomes" id="UP001153069"/>
    </source>
</evidence>
<evidence type="ECO:0000313" key="1">
    <source>
        <dbReference type="EMBL" id="CAB9521889.1"/>
    </source>
</evidence>
<organism evidence="1 2">
    <name type="scientific">Seminavis robusta</name>
    <dbReference type="NCBI Taxonomy" id="568900"/>
    <lineage>
        <taxon>Eukaryota</taxon>
        <taxon>Sar</taxon>
        <taxon>Stramenopiles</taxon>
        <taxon>Ochrophyta</taxon>
        <taxon>Bacillariophyta</taxon>
        <taxon>Bacillariophyceae</taxon>
        <taxon>Bacillariophycidae</taxon>
        <taxon>Naviculales</taxon>
        <taxon>Naviculaceae</taxon>
        <taxon>Seminavis</taxon>
    </lineage>
</organism>
<dbReference type="AlphaFoldDB" id="A0A9N8EKS2"/>
<sequence>MPQRFLPARLFGMGGLQVSTRLTPPDSSISWEDDKPCHIYDHTKDQLLGLSHANASDALQLPLKLLRQLNKSDMFLGTPGSRPALDLLAQMTRTTAHHSGAPVPKLARKPRRHNMFNICISSNIGPLETVTSI</sequence>
<name>A0A9N8EKS2_9STRA</name>
<reference evidence="1" key="1">
    <citation type="submission" date="2020-06" db="EMBL/GenBank/DDBJ databases">
        <authorList>
            <consortium name="Plant Systems Biology data submission"/>
        </authorList>
    </citation>
    <scope>NUCLEOTIDE SEQUENCE</scope>
    <source>
        <strain evidence="1">D6</strain>
    </source>
</reference>
<dbReference type="Proteomes" id="UP001153069">
    <property type="component" value="Unassembled WGS sequence"/>
</dbReference>
<dbReference type="EMBL" id="CAICTM010001243">
    <property type="protein sequence ID" value="CAB9521889.1"/>
    <property type="molecule type" value="Genomic_DNA"/>
</dbReference>
<protein>
    <submittedName>
        <fullName evidence="1">Uncharacterized protein</fullName>
    </submittedName>
</protein>